<dbReference type="PANTHER" id="PTHR30250:SF11">
    <property type="entry name" value="O-ANTIGEN TRANSPORTER-RELATED"/>
    <property type="match status" value="1"/>
</dbReference>
<comment type="subcellular location">
    <subcellularLocation>
        <location evidence="1">Cell membrane</location>
        <topology evidence="1">Multi-pass membrane protein</topology>
    </subcellularLocation>
</comment>
<keyword evidence="2" id="KW-1003">Cell membrane</keyword>
<accession>X1J4V4</accession>
<feature type="transmembrane region" description="Helical" evidence="6">
    <location>
        <begin position="28"/>
        <end position="52"/>
    </location>
</feature>
<evidence type="ECO:0000256" key="1">
    <source>
        <dbReference type="ARBA" id="ARBA00004651"/>
    </source>
</evidence>
<dbReference type="GO" id="GO:0005886">
    <property type="term" value="C:plasma membrane"/>
    <property type="evidence" value="ECO:0007669"/>
    <property type="project" value="UniProtKB-SubCell"/>
</dbReference>
<dbReference type="EMBL" id="BARU01032637">
    <property type="protein sequence ID" value="GAH73374.1"/>
    <property type="molecule type" value="Genomic_DNA"/>
</dbReference>
<evidence type="ECO:0008006" key="8">
    <source>
        <dbReference type="Google" id="ProtNLM"/>
    </source>
</evidence>
<proteinExistence type="predicted"/>
<feature type="transmembrane region" description="Helical" evidence="6">
    <location>
        <begin position="186"/>
        <end position="208"/>
    </location>
</feature>
<protein>
    <recommendedName>
        <fullName evidence="8">Polysaccharide biosynthesis protein C-terminal domain-containing protein</fullName>
    </recommendedName>
</protein>
<evidence type="ECO:0000256" key="2">
    <source>
        <dbReference type="ARBA" id="ARBA00022475"/>
    </source>
</evidence>
<evidence type="ECO:0000256" key="5">
    <source>
        <dbReference type="ARBA" id="ARBA00023136"/>
    </source>
</evidence>
<dbReference type="InterPro" id="IPR050833">
    <property type="entry name" value="Poly_Biosynth_Transport"/>
</dbReference>
<comment type="caution">
    <text evidence="7">The sequence shown here is derived from an EMBL/GenBank/DDBJ whole genome shotgun (WGS) entry which is preliminary data.</text>
</comment>
<feature type="transmembrane region" description="Helical" evidence="6">
    <location>
        <begin position="101"/>
        <end position="123"/>
    </location>
</feature>
<keyword evidence="3 6" id="KW-0812">Transmembrane</keyword>
<organism evidence="7">
    <name type="scientific">marine sediment metagenome</name>
    <dbReference type="NCBI Taxonomy" id="412755"/>
    <lineage>
        <taxon>unclassified sequences</taxon>
        <taxon>metagenomes</taxon>
        <taxon>ecological metagenomes</taxon>
    </lineage>
</organism>
<name>X1J4V4_9ZZZZ</name>
<evidence type="ECO:0000256" key="3">
    <source>
        <dbReference type="ARBA" id="ARBA00022692"/>
    </source>
</evidence>
<evidence type="ECO:0000256" key="6">
    <source>
        <dbReference type="SAM" id="Phobius"/>
    </source>
</evidence>
<gene>
    <name evidence="7" type="ORF">S03H2_51446</name>
</gene>
<evidence type="ECO:0000313" key="7">
    <source>
        <dbReference type="EMBL" id="GAH73374.1"/>
    </source>
</evidence>
<dbReference type="InterPro" id="IPR002797">
    <property type="entry name" value="Polysacc_synth"/>
</dbReference>
<dbReference type="Pfam" id="PF01943">
    <property type="entry name" value="Polysacc_synt"/>
    <property type="match status" value="1"/>
</dbReference>
<keyword evidence="4 6" id="KW-1133">Transmembrane helix</keyword>
<feature type="transmembrane region" description="Helical" evidence="6">
    <location>
        <begin position="143"/>
        <end position="165"/>
    </location>
</feature>
<feature type="transmembrane region" description="Helical" evidence="6">
    <location>
        <begin position="58"/>
        <end position="81"/>
    </location>
</feature>
<evidence type="ECO:0000256" key="4">
    <source>
        <dbReference type="ARBA" id="ARBA00022989"/>
    </source>
</evidence>
<dbReference type="PANTHER" id="PTHR30250">
    <property type="entry name" value="PST FAMILY PREDICTED COLANIC ACID TRANSPORTER"/>
    <property type="match status" value="1"/>
</dbReference>
<keyword evidence="5 6" id="KW-0472">Membrane</keyword>
<reference evidence="7" key="1">
    <citation type="journal article" date="2014" name="Front. Microbiol.">
        <title>High frequency of phylogenetically diverse reductive dehalogenase-homologous genes in deep subseafloor sedimentary metagenomes.</title>
        <authorList>
            <person name="Kawai M."/>
            <person name="Futagami T."/>
            <person name="Toyoda A."/>
            <person name="Takaki Y."/>
            <person name="Nishi S."/>
            <person name="Hori S."/>
            <person name="Arai W."/>
            <person name="Tsubouchi T."/>
            <person name="Morono Y."/>
            <person name="Uchiyama I."/>
            <person name="Ito T."/>
            <person name="Fujiyama A."/>
            <person name="Inagaki F."/>
            <person name="Takami H."/>
        </authorList>
    </citation>
    <scope>NUCLEOTIDE SEQUENCE</scope>
    <source>
        <strain evidence="7">Expedition CK06-06</strain>
    </source>
</reference>
<feature type="non-terminal residue" evidence="7">
    <location>
        <position position="211"/>
    </location>
</feature>
<dbReference type="AlphaFoldDB" id="X1J4V4"/>
<sequence>MTKYCLTTSMRNYKIKDNLYLQIRKSSFYIIVGKLASSIAKFLTTIYILRMLSVNDYGIYNVLLAVMGYIGIFSSFGLLNIFQRYIPEFHERREIANLKKLITQGSLLMIILSAAFVLLAILFSSQVGRLFKIDNWLTYFKLFSLGIIFCVEGELLGIALTSLFLHKYFTISKIVYVYMRALVLYFLLKAGWGLNGLLLGEVAAYGILMTM</sequence>